<dbReference type="PANTHER" id="PTHR20857">
    <property type="entry name" value="THIAMINE-PHOSPHATE PYROPHOSPHORYLASE"/>
    <property type="match status" value="1"/>
</dbReference>
<evidence type="ECO:0000256" key="5">
    <source>
        <dbReference type="ARBA" id="ARBA00022977"/>
    </source>
</evidence>
<feature type="binding site" evidence="9">
    <location>
        <position position="166"/>
    </location>
    <ligand>
        <name>2-[(2R,5Z)-2-carboxy-4-methylthiazol-5(2H)-ylidene]ethyl phosphate</name>
        <dbReference type="ChEBI" id="CHEBI:62899"/>
    </ligand>
</feature>
<evidence type="ECO:0000256" key="1">
    <source>
        <dbReference type="ARBA" id="ARBA00005165"/>
    </source>
</evidence>
<comment type="similarity">
    <text evidence="9 10">Belongs to the thiamine-phosphate synthase family.</text>
</comment>
<feature type="binding site" evidence="9">
    <location>
        <position position="139"/>
    </location>
    <ligand>
        <name>4-amino-2-methyl-5-(diphosphooxymethyl)pyrimidine</name>
        <dbReference type="ChEBI" id="CHEBI:57841"/>
    </ligand>
</feature>
<evidence type="ECO:0000313" key="13">
    <source>
        <dbReference type="EMBL" id="EFR43255.1"/>
    </source>
</evidence>
<keyword evidence="3 9" id="KW-0479">Metal-binding</keyword>
<keyword evidence="5 9" id="KW-0784">Thiamine biosynthesis</keyword>
<feature type="binding site" evidence="9">
    <location>
        <begin position="39"/>
        <end position="43"/>
    </location>
    <ligand>
        <name>4-amino-2-methyl-5-(diphosphooxymethyl)pyrimidine</name>
        <dbReference type="ChEBI" id="CHEBI:57841"/>
    </ligand>
</feature>
<dbReference type="HAMAP" id="MF_00097">
    <property type="entry name" value="TMP_synthase"/>
    <property type="match status" value="1"/>
</dbReference>
<dbReference type="Pfam" id="PF02581">
    <property type="entry name" value="TMP-TENI"/>
    <property type="match status" value="1"/>
</dbReference>
<evidence type="ECO:0000256" key="6">
    <source>
        <dbReference type="ARBA" id="ARBA00047334"/>
    </source>
</evidence>
<gene>
    <name evidence="9 13" type="primary">thiE</name>
    <name evidence="13" type="ORF">HMPREF9220_1232</name>
</gene>
<dbReference type="EMBL" id="AENT01000004">
    <property type="protein sequence ID" value="EFR43255.1"/>
    <property type="molecule type" value="Genomic_DNA"/>
</dbReference>
<dbReference type="GO" id="GO:0009229">
    <property type="term" value="P:thiamine diphosphate biosynthetic process"/>
    <property type="evidence" value="ECO:0007669"/>
    <property type="project" value="UniProtKB-UniRule"/>
</dbReference>
<feature type="domain" description="Thiamine phosphate synthase/TenI" evidence="12">
    <location>
        <begin position="9"/>
        <end position="189"/>
    </location>
</feature>
<comment type="catalytic activity">
    <reaction evidence="7 9 10">
        <text>2-(2-carboxy-4-methylthiazol-5-yl)ethyl phosphate + 4-amino-2-methyl-5-(diphosphooxymethyl)pyrimidine + 2 H(+) = thiamine phosphate + CO2 + diphosphate</text>
        <dbReference type="Rhea" id="RHEA:47848"/>
        <dbReference type="ChEBI" id="CHEBI:15378"/>
        <dbReference type="ChEBI" id="CHEBI:16526"/>
        <dbReference type="ChEBI" id="CHEBI:33019"/>
        <dbReference type="ChEBI" id="CHEBI:37575"/>
        <dbReference type="ChEBI" id="CHEBI:57841"/>
        <dbReference type="ChEBI" id="CHEBI:62890"/>
        <dbReference type="EC" id="2.5.1.3"/>
    </reaction>
</comment>
<dbReference type="InterPro" id="IPR013785">
    <property type="entry name" value="Aldolase_TIM"/>
</dbReference>
<comment type="caution">
    <text evidence="13">The sequence shown here is derived from an EMBL/GenBank/DDBJ whole genome shotgun (WGS) entry which is preliminary data.</text>
</comment>
<dbReference type="FunFam" id="3.20.20.70:FF:000096">
    <property type="entry name" value="Thiamine-phosphate synthase"/>
    <property type="match status" value="1"/>
</dbReference>
<keyword evidence="4 9" id="KW-0460">Magnesium</keyword>
<keyword evidence="2 9" id="KW-0808">Transferase</keyword>
<evidence type="ECO:0000259" key="12">
    <source>
        <dbReference type="Pfam" id="PF02581"/>
    </source>
</evidence>
<feature type="binding site" evidence="9">
    <location>
        <position position="110"/>
    </location>
    <ligand>
        <name>4-amino-2-methyl-5-(diphosphooxymethyl)pyrimidine</name>
        <dbReference type="ChEBI" id="CHEBI:57841"/>
    </ligand>
</feature>
<dbReference type="GO" id="GO:0000287">
    <property type="term" value="F:magnesium ion binding"/>
    <property type="evidence" value="ECO:0007669"/>
    <property type="project" value="UniProtKB-UniRule"/>
</dbReference>
<feature type="binding site" evidence="9">
    <location>
        <begin position="186"/>
        <end position="187"/>
    </location>
    <ligand>
        <name>2-[(2R,5Z)-2-carboxy-4-methylthiazol-5(2H)-ylidene]ethyl phosphate</name>
        <dbReference type="ChEBI" id="CHEBI:62899"/>
    </ligand>
</feature>
<evidence type="ECO:0000256" key="3">
    <source>
        <dbReference type="ARBA" id="ARBA00022723"/>
    </source>
</evidence>
<comment type="catalytic activity">
    <reaction evidence="8 9 10">
        <text>2-[(2R,5Z)-2-carboxy-4-methylthiazol-5(2H)-ylidene]ethyl phosphate + 4-amino-2-methyl-5-(diphosphooxymethyl)pyrimidine + 2 H(+) = thiamine phosphate + CO2 + diphosphate</text>
        <dbReference type="Rhea" id="RHEA:47844"/>
        <dbReference type="ChEBI" id="CHEBI:15378"/>
        <dbReference type="ChEBI" id="CHEBI:16526"/>
        <dbReference type="ChEBI" id="CHEBI:33019"/>
        <dbReference type="ChEBI" id="CHEBI:37575"/>
        <dbReference type="ChEBI" id="CHEBI:57841"/>
        <dbReference type="ChEBI" id="CHEBI:62899"/>
        <dbReference type="EC" id="2.5.1.3"/>
    </reaction>
</comment>
<accession>E4L7J9</accession>
<comment type="catalytic activity">
    <reaction evidence="6 9 10">
        <text>4-methyl-5-(2-phosphooxyethyl)-thiazole + 4-amino-2-methyl-5-(diphosphooxymethyl)pyrimidine + H(+) = thiamine phosphate + diphosphate</text>
        <dbReference type="Rhea" id="RHEA:22328"/>
        <dbReference type="ChEBI" id="CHEBI:15378"/>
        <dbReference type="ChEBI" id="CHEBI:33019"/>
        <dbReference type="ChEBI" id="CHEBI:37575"/>
        <dbReference type="ChEBI" id="CHEBI:57841"/>
        <dbReference type="ChEBI" id="CHEBI:58296"/>
        <dbReference type="EC" id="2.5.1.3"/>
    </reaction>
</comment>
<dbReference type="NCBIfam" id="TIGR00693">
    <property type="entry name" value="thiE"/>
    <property type="match status" value="1"/>
</dbReference>
<name>E4L7J9_9FIRM</name>
<evidence type="ECO:0000256" key="4">
    <source>
        <dbReference type="ARBA" id="ARBA00022842"/>
    </source>
</evidence>
<dbReference type="RefSeq" id="WP_007553862.1">
    <property type="nucleotide sequence ID" value="NZ_AENT01000004.1"/>
</dbReference>
<evidence type="ECO:0000256" key="2">
    <source>
        <dbReference type="ARBA" id="ARBA00022679"/>
    </source>
</evidence>
<protein>
    <recommendedName>
        <fullName evidence="9">Thiamine-phosphate synthase</fullName>
        <shortName evidence="9">TP synthase</shortName>
        <shortName evidence="9">TPS</shortName>
        <ecNumber evidence="9">2.5.1.3</ecNumber>
    </recommendedName>
    <alternativeName>
        <fullName evidence="9">Thiamine-phosphate pyrophosphorylase</fullName>
        <shortName evidence="9">TMP pyrophosphorylase</shortName>
        <shortName evidence="9">TMP-PPase</shortName>
    </alternativeName>
</protein>
<comment type="function">
    <text evidence="9">Condenses 4-methyl-5-(beta-hydroxyethyl)thiazole monophosphate (THZ-P) and 2-methyl-4-amino-5-hydroxymethyl pyrimidine pyrophosphate (HMP-PP) to form thiamine monophosphate (TMP).</text>
</comment>
<sequence>MKNNIDYTLYLVTDNHVSDFEKFCYKIEKAICNGVTTVQLREKNLETNLFYKKALKVKELTDKYNVPLIINDRIDIMLAIDAAGVHLGQFDMPADIARKIIGQNKILGISASNLTEAKKAYEDGADYLGVGAMFATQTKPDADVTSMKELKKIRENVDIPIVVIGGINCKTIPLFSKIKVDGFAVVSAIMSEKDSGKASKDLIKEIQKVKIR</sequence>
<dbReference type="SUPFAM" id="SSF51391">
    <property type="entry name" value="Thiamin phosphate synthase"/>
    <property type="match status" value="1"/>
</dbReference>
<comment type="cofactor">
    <cofactor evidence="9">
        <name>Mg(2+)</name>
        <dbReference type="ChEBI" id="CHEBI:18420"/>
    </cofactor>
    <text evidence="9">Binds 1 Mg(2+) ion per subunit.</text>
</comment>
<evidence type="ECO:0000256" key="8">
    <source>
        <dbReference type="ARBA" id="ARBA00047883"/>
    </source>
</evidence>
<dbReference type="InterPro" id="IPR034291">
    <property type="entry name" value="TMP_synthase"/>
</dbReference>
<dbReference type="EC" id="2.5.1.3" evidence="9"/>
<dbReference type="Gene3D" id="3.20.20.70">
    <property type="entry name" value="Aldolase class I"/>
    <property type="match status" value="1"/>
</dbReference>
<evidence type="ECO:0000256" key="7">
    <source>
        <dbReference type="ARBA" id="ARBA00047851"/>
    </source>
</evidence>
<dbReference type="InterPro" id="IPR022998">
    <property type="entry name" value="ThiamineP_synth_TenI"/>
</dbReference>
<evidence type="ECO:0000256" key="10">
    <source>
        <dbReference type="RuleBase" id="RU003826"/>
    </source>
</evidence>
<dbReference type="eggNOG" id="COG0352">
    <property type="taxonomic scope" value="Bacteria"/>
</dbReference>
<dbReference type="OrthoDB" id="9812206at2"/>
<dbReference type="GO" id="GO:0004789">
    <property type="term" value="F:thiamine-phosphate diphosphorylase activity"/>
    <property type="evidence" value="ECO:0007669"/>
    <property type="project" value="UniProtKB-UniRule"/>
</dbReference>
<organism evidence="13 14">
    <name type="scientific">Dialister micraerophilus UPII 345-E</name>
    <dbReference type="NCBI Taxonomy" id="910314"/>
    <lineage>
        <taxon>Bacteria</taxon>
        <taxon>Bacillati</taxon>
        <taxon>Bacillota</taxon>
        <taxon>Negativicutes</taxon>
        <taxon>Veillonellales</taxon>
        <taxon>Veillonellaceae</taxon>
        <taxon>Dialister</taxon>
    </lineage>
</organism>
<evidence type="ECO:0000313" key="14">
    <source>
        <dbReference type="Proteomes" id="UP000004594"/>
    </source>
</evidence>
<evidence type="ECO:0000256" key="9">
    <source>
        <dbReference type="HAMAP-Rule" id="MF_00097"/>
    </source>
</evidence>
<dbReference type="CDD" id="cd00564">
    <property type="entry name" value="TMP_TenI"/>
    <property type="match status" value="1"/>
</dbReference>
<dbReference type="AlphaFoldDB" id="E4L7J9"/>
<comment type="pathway">
    <text evidence="1 9 11">Cofactor biosynthesis; thiamine diphosphate biosynthesis; thiamine phosphate from 4-amino-2-methyl-5-diphosphomethylpyrimidine and 4-methyl-5-(2-phosphoethyl)-thiazole: step 1/1.</text>
</comment>
<proteinExistence type="inferred from homology"/>
<feature type="binding site" evidence="9">
    <location>
        <position position="72"/>
    </location>
    <ligand>
        <name>Mg(2+)</name>
        <dbReference type="ChEBI" id="CHEBI:18420"/>
    </ligand>
</feature>
<reference evidence="13 14" key="1">
    <citation type="submission" date="2010-11" db="EMBL/GenBank/DDBJ databases">
        <authorList>
            <person name="Durkin A.S."/>
            <person name="Madupu R."/>
            <person name="Torralba M."/>
            <person name="Gillis M."/>
            <person name="Methe B."/>
            <person name="Sutton G."/>
            <person name="Nelson K.E."/>
        </authorList>
    </citation>
    <scope>NUCLEOTIDE SEQUENCE [LARGE SCALE GENOMIC DNA]</scope>
    <source>
        <strain evidence="13 14">UPII 345-E</strain>
    </source>
</reference>
<dbReference type="UniPathway" id="UPA00060">
    <property type="reaction ID" value="UER00141"/>
</dbReference>
<dbReference type="PANTHER" id="PTHR20857:SF23">
    <property type="entry name" value="THIAMINE BIOSYNTHETIC BIFUNCTIONAL ENZYME"/>
    <property type="match status" value="1"/>
</dbReference>
<feature type="binding site" evidence="9">
    <location>
        <position position="91"/>
    </location>
    <ligand>
        <name>Mg(2+)</name>
        <dbReference type="ChEBI" id="CHEBI:18420"/>
    </ligand>
</feature>
<evidence type="ECO:0000256" key="11">
    <source>
        <dbReference type="RuleBase" id="RU004253"/>
    </source>
</evidence>
<dbReference type="GO" id="GO:0005737">
    <property type="term" value="C:cytoplasm"/>
    <property type="evidence" value="ECO:0007669"/>
    <property type="project" value="TreeGrafter"/>
</dbReference>
<dbReference type="Proteomes" id="UP000004594">
    <property type="component" value="Unassembled WGS sequence"/>
</dbReference>
<dbReference type="InterPro" id="IPR036206">
    <property type="entry name" value="ThiamineP_synth_sf"/>
</dbReference>
<feature type="binding site" evidence="9">
    <location>
        <position position="71"/>
    </location>
    <ligand>
        <name>4-amino-2-methyl-5-(diphosphooxymethyl)pyrimidine</name>
        <dbReference type="ChEBI" id="CHEBI:57841"/>
    </ligand>
</feature>
<feature type="binding site" evidence="9">
    <location>
        <begin position="136"/>
        <end position="138"/>
    </location>
    <ligand>
        <name>2-[(2R,5Z)-2-carboxy-4-methylthiazol-5(2H)-ylidene]ethyl phosphate</name>
        <dbReference type="ChEBI" id="CHEBI:62899"/>
    </ligand>
</feature>
<dbReference type="GO" id="GO:0009228">
    <property type="term" value="P:thiamine biosynthetic process"/>
    <property type="evidence" value="ECO:0007669"/>
    <property type="project" value="UniProtKB-KW"/>
</dbReference>